<dbReference type="PANTHER" id="PTHR33221:SF9">
    <property type="entry name" value="RRF2 FAMILY PROTEIN"/>
    <property type="match status" value="1"/>
</dbReference>
<evidence type="ECO:0000313" key="1">
    <source>
        <dbReference type="EMBL" id="KON88772.1"/>
    </source>
</evidence>
<comment type="caution">
    <text evidence="1">The sequence shown here is derived from an EMBL/GenBank/DDBJ whole genome shotgun (WGS) entry which is preliminary data.</text>
</comment>
<dbReference type="STRING" id="1459.AF332_19520"/>
<dbReference type="InterPro" id="IPR030489">
    <property type="entry name" value="TR_Rrf2-type_CS"/>
</dbReference>
<dbReference type="Proteomes" id="UP000037109">
    <property type="component" value="Unassembled WGS sequence"/>
</dbReference>
<dbReference type="GO" id="GO:0005829">
    <property type="term" value="C:cytosol"/>
    <property type="evidence" value="ECO:0007669"/>
    <property type="project" value="TreeGrafter"/>
</dbReference>
<dbReference type="EMBL" id="LGUF01000007">
    <property type="protein sequence ID" value="KON88772.1"/>
    <property type="molecule type" value="Genomic_DNA"/>
</dbReference>
<dbReference type="RefSeq" id="WP_053436151.1">
    <property type="nucleotide sequence ID" value="NZ_LGUF01000007.1"/>
</dbReference>
<keyword evidence="2" id="KW-1185">Reference proteome</keyword>
<dbReference type="Gene3D" id="1.10.10.10">
    <property type="entry name" value="Winged helix-like DNA-binding domain superfamily/Winged helix DNA-binding domain"/>
    <property type="match status" value="1"/>
</dbReference>
<dbReference type="SUPFAM" id="SSF46785">
    <property type="entry name" value="Winged helix' DNA-binding domain"/>
    <property type="match status" value="1"/>
</dbReference>
<dbReference type="InterPro" id="IPR036388">
    <property type="entry name" value="WH-like_DNA-bd_sf"/>
</dbReference>
<name>A0A0M0GH03_SPOGL</name>
<evidence type="ECO:0000313" key="2">
    <source>
        <dbReference type="Proteomes" id="UP000037109"/>
    </source>
</evidence>
<dbReference type="GO" id="GO:0003700">
    <property type="term" value="F:DNA-binding transcription factor activity"/>
    <property type="evidence" value="ECO:0007669"/>
    <property type="project" value="TreeGrafter"/>
</dbReference>
<organism evidence="1 2">
    <name type="scientific">Sporosarcina globispora</name>
    <name type="common">Bacillus globisporus</name>
    <dbReference type="NCBI Taxonomy" id="1459"/>
    <lineage>
        <taxon>Bacteria</taxon>
        <taxon>Bacillati</taxon>
        <taxon>Bacillota</taxon>
        <taxon>Bacilli</taxon>
        <taxon>Bacillales</taxon>
        <taxon>Caryophanaceae</taxon>
        <taxon>Sporosarcina</taxon>
    </lineage>
</organism>
<dbReference type="Pfam" id="PF02082">
    <property type="entry name" value="Rrf2"/>
    <property type="match status" value="1"/>
</dbReference>
<dbReference type="PATRIC" id="fig|1459.3.peg.4297"/>
<dbReference type="PROSITE" id="PS51197">
    <property type="entry name" value="HTH_RRF2_2"/>
    <property type="match status" value="1"/>
</dbReference>
<dbReference type="InterPro" id="IPR000944">
    <property type="entry name" value="Tscrpt_reg_Rrf2"/>
</dbReference>
<gene>
    <name evidence="1" type="ORF">AF332_19520</name>
</gene>
<dbReference type="InterPro" id="IPR036390">
    <property type="entry name" value="WH_DNA-bd_sf"/>
</dbReference>
<dbReference type="AlphaFoldDB" id="A0A0M0GH03"/>
<reference evidence="2" key="1">
    <citation type="submission" date="2015-07" db="EMBL/GenBank/DDBJ databases">
        <title>Fjat-10036 dsm4.</title>
        <authorList>
            <person name="Liu B."/>
            <person name="Wang J."/>
            <person name="Zhu Y."/>
            <person name="Liu G."/>
            <person name="Chen Q."/>
            <person name="Chen Z."/>
            <person name="Lan J."/>
            <person name="Che J."/>
            <person name="Ge C."/>
            <person name="Shi H."/>
            <person name="Pan Z."/>
            <person name="Liu X."/>
        </authorList>
    </citation>
    <scope>NUCLEOTIDE SEQUENCE [LARGE SCALE GENOMIC DNA]</scope>
    <source>
        <strain evidence="2">DSM 4</strain>
    </source>
</reference>
<dbReference type="PROSITE" id="PS01332">
    <property type="entry name" value="HTH_RRF2_1"/>
    <property type="match status" value="1"/>
</dbReference>
<proteinExistence type="predicted"/>
<dbReference type="NCBIfam" id="TIGR00738">
    <property type="entry name" value="rrf2_super"/>
    <property type="match status" value="1"/>
</dbReference>
<dbReference type="PANTHER" id="PTHR33221">
    <property type="entry name" value="WINGED HELIX-TURN-HELIX TRANSCRIPTIONAL REGULATOR, RRF2 FAMILY"/>
    <property type="match status" value="1"/>
</dbReference>
<sequence>MKYSKATNYALHTMVYLTLTPKGKSVGVEQLAKIQKLSPTYLSKILTKLVKAGLIESTPGVNGGYSIVSHSRKNSFLDVIHAIEGHTTLFNCSLEHDVLSNEDCLIEKVMIEAEKKMRDELNNKFIADIAKEIESAKSHKMKCNQSE</sequence>
<protein>
    <submittedName>
        <fullName evidence="1">Rrf2 family transcriptional regulator</fullName>
    </submittedName>
</protein>
<accession>A0A0M0GH03</accession>
<dbReference type="OrthoDB" id="9808360at2"/>